<keyword evidence="2" id="KW-0813">Transport</keyword>
<evidence type="ECO:0000256" key="2">
    <source>
        <dbReference type="ARBA" id="ARBA00022448"/>
    </source>
</evidence>
<evidence type="ECO:0000313" key="12">
    <source>
        <dbReference type="Proteomes" id="UP000737018"/>
    </source>
</evidence>
<dbReference type="InterPro" id="IPR045158">
    <property type="entry name" value="KEA4/5/6-like"/>
</dbReference>
<keyword evidence="12" id="KW-1185">Reference proteome</keyword>
<feature type="transmembrane region" description="Helical" evidence="9">
    <location>
        <begin position="85"/>
        <end position="104"/>
    </location>
</feature>
<keyword evidence="5" id="KW-0732">Signal</keyword>
<feature type="transmembrane region" description="Helical" evidence="9">
    <location>
        <begin position="110"/>
        <end position="129"/>
    </location>
</feature>
<feature type="transmembrane region" description="Helical" evidence="9">
    <location>
        <begin position="171"/>
        <end position="193"/>
    </location>
</feature>
<feature type="domain" description="Cation/H+ exchanger transmembrane" evidence="10">
    <location>
        <begin position="51"/>
        <end position="178"/>
    </location>
</feature>
<dbReference type="PANTHER" id="PTHR16254">
    <property type="entry name" value="POTASSIUM/PROTON ANTIPORTER-RELATED"/>
    <property type="match status" value="1"/>
</dbReference>
<evidence type="ECO:0000256" key="3">
    <source>
        <dbReference type="ARBA" id="ARBA00022449"/>
    </source>
</evidence>
<evidence type="ECO:0000313" key="11">
    <source>
        <dbReference type="EMBL" id="KAF3952178.1"/>
    </source>
</evidence>
<evidence type="ECO:0000256" key="1">
    <source>
        <dbReference type="ARBA" id="ARBA00004141"/>
    </source>
</evidence>
<dbReference type="Proteomes" id="UP000737018">
    <property type="component" value="Unassembled WGS sequence"/>
</dbReference>
<evidence type="ECO:0000256" key="5">
    <source>
        <dbReference type="ARBA" id="ARBA00022729"/>
    </source>
</evidence>
<feature type="transmembrane region" description="Helical" evidence="9">
    <location>
        <begin position="141"/>
        <end position="159"/>
    </location>
</feature>
<evidence type="ECO:0000256" key="9">
    <source>
        <dbReference type="SAM" id="Phobius"/>
    </source>
</evidence>
<feature type="transmembrane region" description="Helical" evidence="9">
    <location>
        <begin position="54"/>
        <end position="73"/>
    </location>
</feature>
<dbReference type="OrthoDB" id="1654420at2759"/>
<protein>
    <recommendedName>
        <fullName evidence="10">Cation/H+ exchanger transmembrane domain-containing protein</fullName>
    </recommendedName>
</protein>
<evidence type="ECO:0000256" key="7">
    <source>
        <dbReference type="ARBA" id="ARBA00023065"/>
    </source>
</evidence>
<keyword evidence="8 9" id="KW-0472">Membrane</keyword>
<dbReference type="PANTHER" id="PTHR16254:SF20">
    <property type="entry name" value="K(+) EFFLUX ANTIPORTER 5"/>
    <property type="match status" value="1"/>
</dbReference>
<organism evidence="11 12">
    <name type="scientific">Castanea mollissima</name>
    <name type="common">Chinese chestnut</name>
    <dbReference type="NCBI Taxonomy" id="60419"/>
    <lineage>
        <taxon>Eukaryota</taxon>
        <taxon>Viridiplantae</taxon>
        <taxon>Streptophyta</taxon>
        <taxon>Embryophyta</taxon>
        <taxon>Tracheophyta</taxon>
        <taxon>Spermatophyta</taxon>
        <taxon>Magnoliopsida</taxon>
        <taxon>eudicotyledons</taxon>
        <taxon>Gunneridae</taxon>
        <taxon>Pentapetalae</taxon>
        <taxon>rosids</taxon>
        <taxon>fabids</taxon>
        <taxon>Fagales</taxon>
        <taxon>Fagaceae</taxon>
        <taxon>Castanea</taxon>
    </lineage>
</organism>
<dbReference type="GO" id="GO:0015386">
    <property type="term" value="F:potassium:proton antiporter activity"/>
    <property type="evidence" value="ECO:0007669"/>
    <property type="project" value="InterPro"/>
</dbReference>
<sequence length="195" mass="21501">MDEVILVFDCHGHFSSSIVKFMPLENKGFVAVINATISLYMILRKHQGHMTLGLSLKLGSFVAGVMISTTDFAQHTLDQVEPIRNFFAALFLSSIGMLIHGHFLWNHVDILLASVILVIVVKTAVVAIVTKAFGYSIRTSFIVGVSLAQIGEFAFVLLSRASNLHLIEVKSLALLLFVWVEYFGCLCGLGKILQF</sequence>
<dbReference type="InterPro" id="IPR038770">
    <property type="entry name" value="Na+/solute_symporter_sf"/>
</dbReference>
<comment type="caution">
    <text evidence="11">The sequence shown here is derived from an EMBL/GenBank/DDBJ whole genome shotgun (WGS) entry which is preliminary data.</text>
</comment>
<dbReference type="EMBL" id="JRKL02004614">
    <property type="protein sequence ID" value="KAF3952178.1"/>
    <property type="molecule type" value="Genomic_DNA"/>
</dbReference>
<evidence type="ECO:0000256" key="4">
    <source>
        <dbReference type="ARBA" id="ARBA00022692"/>
    </source>
</evidence>
<keyword evidence="7" id="KW-0406">Ion transport</keyword>
<proteinExistence type="predicted"/>
<dbReference type="Gene3D" id="1.20.1530.20">
    <property type="match status" value="1"/>
</dbReference>
<evidence type="ECO:0000259" key="10">
    <source>
        <dbReference type="Pfam" id="PF00999"/>
    </source>
</evidence>
<accession>A0A8J4QV60</accession>
<keyword evidence="4 9" id="KW-0812">Transmembrane</keyword>
<evidence type="ECO:0000256" key="6">
    <source>
        <dbReference type="ARBA" id="ARBA00022989"/>
    </source>
</evidence>
<keyword evidence="6 9" id="KW-1133">Transmembrane helix</keyword>
<dbReference type="GO" id="GO:0016020">
    <property type="term" value="C:membrane"/>
    <property type="evidence" value="ECO:0007669"/>
    <property type="project" value="UniProtKB-SubCell"/>
</dbReference>
<reference evidence="11" key="1">
    <citation type="submission" date="2020-03" db="EMBL/GenBank/DDBJ databases">
        <title>Castanea mollissima Vanexum genome sequencing.</title>
        <authorList>
            <person name="Staton M."/>
        </authorList>
    </citation>
    <scope>NUCLEOTIDE SEQUENCE</scope>
    <source>
        <tissue evidence="11">Leaf</tissue>
    </source>
</reference>
<keyword evidence="3" id="KW-0050">Antiport</keyword>
<comment type="subcellular location">
    <subcellularLocation>
        <location evidence="1">Membrane</location>
        <topology evidence="1">Multi-pass membrane protein</topology>
    </subcellularLocation>
</comment>
<dbReference type="InterPro" id="IPR006153">
    <property type="entry name" value="Cation/H_exchanger_TM"/>
</dbReference>
<evidence type="ECO:0000256" key="8">
    <source>
        <dbReference type="ARBA" id="ARBA00023136"/>
    </source>
</evidence>
<dbReference type="AlphaFoldDB" id="A0A8J4QV60"/>
<dbReference type="Pfam" id="PF00999">
    <property type="entry name" value="Na_H_Exchanger"/>
    <property type="match status" value="1"/>
</dbReference>
<gene>
    <name evidence="11" type="ORF">CMV_022240</name>
</gene>
<name>A0A8J4QV60_9ROSI</name>